<feature type="compositionally biased region" description="Low complexity" evidence="1">
    <location>
        <begin position="95"/>
        <end position="106"/>
    </location>
</feature>
<dbReference type="EMBL" id="JADEYC010000011">
    <property type="protein sequence ID" value="MBE9374242.1"/>
    <property type="molecule type" value="Genomic_DNA"/>
</dbReference>
<evidence type="ECO:0000313" key="2">
    <source>
        <dbReference type="EMBL" id="MBE9374242.1"/>
    </source>
</evidence>
<gene>
    <name evidence="2" type="ORF">IQ251_07255</name>
</gene>
<feature type="region of interest" description="Disordered" evidence="1">
    <location>
        <begin position="1"/>
        <end position="106"/>
    </location>
</feature>
<evidence type="ECO:0000313" key="3">
    <source>
        <dbReference type="Proteomes" id="UP000598360"/>
    </source>
</evidence>
<sequence>MPTPPRGIPLPPPGQEPPGDQVPGSDVPTPPEGFTSLADVIGAEDVGEAAPAVFGDPGAAGRAPGQSSPGQSPAGETAEDWPTLQYRSRERSGQQRRGMSGWLRPE</sequence>
<name>A0A929FZY4_9PSEU</name>
<keyword evidence="3" id="KW-1185">Reference proteome</keyword>
<feature type="compositionally biased region" description="Pro residues" evidence="1">
    <location>
        <begin position="1"/>
        <end position="16"/>
    </location>
</feature>
<organism evidence="2 3">
    <name type="scientific">Saccharopolyspora montiporae</name>
    <dbReference type="NCBI Taxonomy" id="2781240"/>
    <lineage>
        <taxon>Bacteria</taxon>
        <taxon>Bacillati</taxon>
        <taxon>Actinomycetota</taxon>
        <taxon>Actinomycetes</taxon>
        <taxon>Pseudonocardiales</taxon>
        <taxon>Pseudonocardiaceae</taxon>
        <taxon>Saccharopolyspora</taxon>
    </lineage>
</organism>
<protein>
    <submittedName>
        <fullName evidence="2">Uncharacterized protein</fullName>
    </submittedName>
</protein>
<evidence type="ECO:0000256" key="1">
    <source>
        <dbReference type="SAM" id="MobiDB-lite"/>
    </source>
</evidence>
<proteinExistence type="predicted"/>
<reference evidence="2" key="1">
    <citation type="submission" date="2020-10" db="EMBL/GenBank/DDBJ databases">
        <title>Diversity and distribution of actinomycetes associated with coral in the coast of Hainan.</title>
        <authorList>
            <person name="Li F."/>
        </authorList>
    </citation>
    <scope>NUCLEOTIDE SEQUENCE</scope>
    <source>
        <strain evidence="2">HNM0983</strain>
    </source>
</reference>
<accession>A0A929FZY4</accession>
<comment type="caution">
    <text evidence="2">The sequence shown here is derived from an EMBL/GenBank/DDBJ whole genome shotgun (WGS) entry which is preliminary data.</text>
</comment>
<dbReference type="AlphaFoldDB" id="A0A929FZY4"/>
<dbReference type="Proteomes" id="UP000598360">
    <property type="component" value="Unassembled WGS sequence"/>
</dbReference>